<proteinExistence type="predicted"/>
<gene>
    <name evidence="1" type="ORF">LCGC14_0266910</name>
</gene>
<protein>
    <submittedName>
        <fullName evidence="1">Uncharacterized protein</fullName>
    </submittedName>
</protein>
<comment type="caution">
    <text evidence="1">The sequence shown here is derived from an EMBL/GenBank/DDBJ whole genome shotgun (WGS) entry which is preliminary data.</text>
</comment>
<organism evidence="1">
    <name type="scientific">marine sediment metagenome</name>
    <dbReference type="NCBI Taxonomy" id="412755"/>
    <lineage>
        <taxon>unclassified sequences</taxon>
        <taxon>metagenomes</taxon>
        <taxon>ecological metagenomes</taxon>
    </lineage>
</organism>
<name>A0A0F9TZS8_9ZZZZ</name>
<dbReference type="EMBL" id="LAZR01000146">
    <property type="protein sequence ID" value="KKN86515.1"/>
    <property type="molecule type" value="Genomic_DNA"/>
</dbReference>
<evidence type="ECO:0000313" key="1">
    <source>
        <dbReference type="EMBL" id="KKN86515.1"/>
    </source>
</evidence>
<dbReference type="AlphaFoldDB" id="A0A0F9TZS8"/>
<accession>A0A0F9TZS8</accession>
<sequence length="119" mass="13812">MTEEDVKLQCSRCLKELVDDEAWSFLNQTGMGEYDILLIKLRGVIMQLGALEPKLTDLMNEADKFKRLDIIMFHFMSINDYRKLSKQIKIFGPVVKTALELLERFKEQHAMALKDKDGS</sequence>
<reference evidence="1" key="1">
    <citation type="journal article" date="2015" name="Nature">
        <title>Complex archaea that bridge the gap between prokaryotes and eukaryotes.</title>
        <authorList>
            <person name="Spang A."/>
            <person name="Saw J.H."/>
            <person name="Jorgensen S.L."/>
            <person name="Zaremba-Niedzwiedzka K."/>
            <person name="Martijn J."/>
            <person name="Lind A.E."/>
            <person name="van Eijk R."/>
            <person name="Schleper C."/>
            <person name="Guy L."/>
            <person name="Ettema T.J."/>
        </authorList>
    </citation>
    <scope>NUCLEOTIDE SEQUENCE</scope>
</reference>